<dbReference type="Pfam" id="PF01753">
    <property type="entry name" value="zf-MYND"/>
    <property type="match status" value="1"/>
</dbReference>
<evidence type="ECO:0000313" key="8">
    <source>
        <dbReference type="Proteomes" id="UP001498398"/>
    </source>
</evidence>
<evidence type="ECO:0000259" key="6">
    <source>
        <dbReference type="PROSITE" id="PS50865"/>
    </source>
</evidence>
<feature type="chain" id="PRO_5047482320" description="MYND-type domain-containing protein" evidence="5">
    <location>
        <begin position="16"/>
        <end position="620"/>
    </location>
</feature>
<keyword evidence="5" id="KW-0732">Signal</keyword>
<evidence type="ECO:0000256" key="2">
    <source>
        <dbReference type="ARBA" id="ARBA00022771"/>
    </source>
</evidence>
<gene>
    <name evidence="7" type="ORF">VKT23_004801</name>
</gene>
<reference evidence="7 8" key="1">
    <citation type="submission" date="2024-01" db="EMBL/GenBank/DDBJ databases">
        <title>A draft genome for the cacao thread blight pathogen Marasmiellus scandens.</title>
        <authorList>
            <person name="Baruah I.K."/>
            <person name="Leung J."/>
            <person name="Bukari Y."/>
            <person name="Amoako-Attah I."/>
            <person name="Meinhardt L.W."/>
            <person name="Bailey B.A."/>
            <person name="Cohen S.P."/>
        </authorList>
    </citation>
    <scope>NUCLEOTIDE SEQUENCE [LARGE SCALE GENOMIC DNA]</scope>
    <source>
        <strain evidence="7 8">GH-19</strain>
    </source>
</reference>
<feature type="signal peptide" evidence="5">
    <location>
        <begin position="1"/>
        <end position="15"/>
    </location>
</feature>
<name>A0ABR1JS56_9AGAR</name>
<protein>
    <recommendedName>
        <fullName evidence="6">MYND-type domain-containing protein</fullName>
    </recommendedName>
</protein>
<keyword evidence="1" id="KW-0479">Metal-binding</keyword>
<dbReference type="EMBL" id="JBANRG010000005">
    <property type="protein sequence ID" value="KAK7466076.1"/>
    <property type="molecule type" value="Genomic_DNA"/>
</dbReference>
<accession>A0ABR1JS56</accession>
<keyword evidence="3" id="KW-0862">Zinc</keyword>
<dbReference type="Gene3D" id="6.10.140.2220">
    <property type="match status" value="1"/>
</dbReference>
<evidence type="ECO:0000256" key="3">
    <source>
        <dbReference type="ARBA" id="ARBA00022833"/>
    </source>
</evidence>
<comment type="caution">
    <text evidence="7">The sequence shown here is derived from an EMBL/GenBank/DDBJ whole genome shotgun (WGS) entry which is preliminary data.</text>
</comment>
<feature type="domain" description="MYND-type" evidence="6">
    <location>
        <begin position="426"/>
        <end position="473"/>
    </location>
</feature>
<dbReference type="PROSITE" id="PS50865">
    <property type="entry name" value="ZF_MYND_2"/>
    <property type="match status" value="1"/>
</dbReference>
<evidence type="ECO:0000256" key="4">
    <source>
        <dbReference type="PROSITE-ProRule" id="PRU00134"/>
    </source>
</evidence>
<organism evidence="7 8">
    <name type="scientific">Marasmiellus scandens</name>
    <dbReference type="NCBI Taxonomy" id="2682957"/>
    <lineage>
        <taxon>Eukaryota</taxon>
        <taxon>Fungi</taxon>
        <taxon>Dikarya</taxon>
        <taxon>Basidiomycota</taxon>
        <taxon>Agaricomycotina</taxon>
        <taxon>Agaricomycetes</taxon>
        <taxon>Agaricomycetidae</taxon>
        <taxon>Agaricales</taxon>
        <taxon>Marasmiineae</taxon>
        <taxon>Omphalotaceae</taxon>
        <taxon>Marasmiellus</taxon>
    </lineage>
</organism>
<dbReference type="SUPFAM" id="SSF144232">
    <property type="entry name" value="HIT/MYND zinc finger-like"/>
    <property type="match status" value="1"/>
</dbReference>
<keyword evidence="2 4" id="KW-0863">Zinc-finger</keyword>
<evidence type="ECO:0000256" key="1">
    <source>
        <dbReference type="ARBA" id="ARBA00022723"/>
    </source>
</evidence>
<evidence type="ECO:0000256" key="5">
    <source>
        <dbReference type="SAM" id="SignalP"/>
    </source>
</evidence>
<dbReference type="Proteomes" id="UP001498398">
    <property type="component" value="Unassembled WGS sequence"/>
</dbReference>
<keyword evidence="8" id="KW-1185">Reference proteome</keyword>
<evidence type="ECO:0000313" key="7">
    <source>
        <dbReference type="EMBL" id="KAK7466076.1"/>
    </source>
</evidence>
<proteinExistence type="predicted"/>
<dbReference type="InterPro" id="IPR002893">
    <property type="entry name" value="Znf_MYND"/>
</dbReference>
<sequence length="620" mass="71040">MLFSNLVIVLSHCLGNIQPPSLMSAPIDGKNPDLEGVALACLDALNNAIAYDSYKPRPSKSVPSSYVNQLGRNLLNGICGWICHFLDQDIAYYYDQSETYALLCSSLVCRLFSQPSWRDSVTQYPGFLTKFSRMIIRVLDPTRNYSDQPKDWVSKAFVYLVETQSSWKSYVFKVFEENPSKTALVLLHPFMRVIENGARKRDKNFQLVDALDSLSLHSKMFYNCCVFLPSIKSLLVKHDGVRWVSKFLSRLLVQTFALYKSQDESITEPQLNLVLIIYISSMGFVTSSVETFGTPILQQSLHHHFLATACKWYSFLAARLPSPPPSLSPSLLELYPKAAEVFIEYHNQLMVYSTHLEIIRMLPWALESLDKDTHFQNMLKPGPCYTEELTLTMQKFLKVIDLRVKDKEDLDAFYKMRKVWCHNPQCPNISKQLSNTKKAIHTRSCSGCDGLARYCSKSCQRQDWKEGDHRQECKELALASAEFQRGNEHQYTEFGELTSQKKIEMIKHYQNYVIGNEVKRQSRQIYTLFKDVYAKHEPRKHLFGISKSMPILELDFRIPSGVECHRTTWGRIECEASDNMSATLMGDILDPTKIVVFARFPCGSSHSLTMLQAYGLPGKD</sequence>